<dbReference type="SMART" id="SM00028">
    <property type="entry name" value="TPR"/>
    <property type="match status" value="2"/>
</dbReference>
<proteinExistence type="predicted"/>
<dbReference type="PROSITE" id="PS50005">
    <property type="entry name" value="TPR"/>
    <property type="match status" value="1"/>
</dbReference>
<dbReference type="InterPro" id="IPR050498">
    <property type="entry name" value="Ycf3"/>
</dbReference>
<dbReference type="PANTHER" id="PTHR44858:SF1">
    <property type="entry name" value="UDP-N-ACETYLGLUCOSAMINE--PEPTIDE N-ACETYLGLUCOSAMINYLTRANSFERASE SPINDLY-RELATED"/>
    <property type="match status" value="1"/>
</dbReference>
<evidence type="ECO:0000256" key="2">
    <source>
        <dbReference type="ARBA" id="ARBA00022803"/>
    </source>
</evidence>
<keyword evidence="2 3" id="KW-0802">TPR repeat</keyword>
<evidence type="ECO:0000313" key="4">
    <source>
        <dbReference type="EMBL" id="HFN00204.1"/>
    </source>
</evidence>
<dbReference type="PANTHER" id="PTHR44858">
    <property type="entry name" value="TETRATRICOPEPTIDE REPEAT PROTEIN 6"/>
    <property type="match status" value="1"/>
</dbReference>
<dbReference type="SUPFAM" id="SSF48452">
    <property type="entry name" value="TPR-like"/>
    <property type="match status" value="1"/>
</dbReference>
<name>A0A7C3KGZ1_9CYAN</name>
<protein>
    <submittedName>
        <fullName evidence="4">Tetratricopeptide repeat protein</fullName>
    </submittedName>
</protein>
<organism evidence="4">
    <name type="scientific">Oscillatoriales cyanobacterium SpSt-418</name>
    <dbReference type="NCBI Taxonomy" id="2282169"/>
    <lineage>
        <taxon>Bacteria</taxon>
        <taxon>Bacillati</taxon>
        <taxon>Cyanobacteriota</taxon>
        <taxon>Cyanophyceae</taxon>
        <taxon>Oscillatoriophycideae</taxon>
        <taxon>Oscillatoriales</taxon>
    </lineage>
</organism>
<feature type="repeat" description="TPR" evidence="3">
    <location>
        <begin position="61"/>
        <end position="94"/>
    </location>
</feature>
<reference evidence="4" key="1">
    <citation type="journal article" date="2020" name="mSystems">
        <title>Genome- and Community-Level Interaction Insights into Carbon Utilization and Element Cycling Functions of Hydrothermarchaeota in Hydrothermal Sediment.</title>
        <authorList>
            <person name="Zhou Z."/>
            <person name="Liu Y."/>
            <person name="Xu W."/>
            <person name="Pan J."/>
            <person name="Luo Z.H."/>
            <person name="Li M."/>
        </authorList>
    </citation>
    <scope>NUCLEOTIDE SEQUENCE [LARGE SCALE GENOMIC DNA]</scope>
    <source>
        <strain evidence="4">SpSt-418</strain>
    </source>
</reference>
<comment type="caution">
    <text evidence="4">The sequence shown here is derived from an EMBL/GenBank/DDBJ whole genome shotgun (WGS) entry which is preliminary data.</text>
</comment>
<dbReference type="InterPro" id="IPR011990">
    <property type="entry name" value="TPR-like_helical_dom_sf"/>
</dbReference>
<accession>A0A7C3KGZ1</accession>
<sequence length="114" mass="12082">MSSTSIESTQPSTVQLPSPAPSLELNAIALNNQGVAKIEVQDFRGAVSDFTAAIAQQPKLAEAYLGRGDASFSLEKYPTALQDLIKALQLKPDLPRLTSIQGMCRPGCSGLAKH</sequence>
<evidence type="ECO:0000256" key="1">
    <source>
        <dbReference type="ARBA" id="ARBA00022737"/>
    </source>
</evidence>
<dbReference type="InterPro" id="IPR019734">
    <property type="entry name" value="TPR_rpt"/>
</dbReference>
<evidence type="ECO:0000256" key="3">
    <source>
        <dbReference type="PROSITE-ProRule" id="PRU00339"/>
    </source>
</evidence>
<dbReference type="EMBL" id="DSRU01000304">
    <property type="protein sequence ID" value="HFN00204.1"/>
    <property type="molecule type" value="Genomic_DNA"/>
</dbReference>
<keyword evidence="1" id="KW-0677">Repeat</keyword>
<dbReference type="AlphaFoldDB" id="A0A7C3KGZ1"/>
<gene>
    <name evidence="4" type="ORF">ENR64_21160</name>
</gene>
<dbReference type="Gene3D" id="1.25.40.10">
    <property type="entry name" value="Tetratricopeptide repeat domain"/>
    <property type="match status" value="1"/>
</dbReference>